<dbReference type="InterPro" id="IPR034294">
    <property type="entry name" value="Aquaporin_transptr"/>
</dbReference>
<evidence type="ECO:0000256" key="4">
    <source>
        <dbReference type="ARBA" id="ARBA00022692"/>
    </source>
</evidence>
<dbReference type="EMBL" id="JAODAN010000002">
    <property type="protein sequence ID" value="KAK1926763.1"/>
    <property type="molecule type" value="Genomic_DNA"/>
</dbReference>
<keyword evidence="6 10" id="KW-1133">Transmembrane helix</keyword>
<feature type="region of interest" description="Disordered" evidence="9">
    <location>
        <begin position="406"/>
        <end position="472"/>
    </location>
</feature>
<feature type="transmembrane region" description="Helical" evidence="10">
    <location>
        <begin position="151"/>
        <end position="171"/>
    </location>
</feature>
<feature type="transmembrane region" description="Helical" evidence="10">
    <location>
        <begin position="129"/>
        <end position="144"/>
    </location>
</feature>
<evidence type="ECO:0000256" key="8">
    <source>
        <dbReference type="RuleBase" id="RU000477"/>
    </source>
</evidence>
<evidence type="ECO:0000313" key="11">
    <source>
        <dbReference type="EMBL" id="KAK1926763.1"/>
    </source>
</evidence>
<keyword evidence="4 8" id="KW-0812">Transmembrane</keyword>
<dbReference type="PRINTS" id="PR00783">
    <property type="entry name" value="MINTRINSICP"/>
</dbReference>
<evidence type="ECO:0000256" key="10">
    <source>
        <dbReference type="SAM" id="Phobius"/>
    </source>
</evidence>
<dbReference type="InterPro" id="IPR000425">
    <property type="entry name" value="MIP"/>
</dbReference>
<name>A0AAD9FV61_PAPLA</name>
<feature type="transmembrane region" description="Helical" evidence="10">
    <location>
        <begin position="191"/>
        <end position="210"/>
    </location>
</feature>
<evidence type="ECO:0000256" key="3">
    <source>
        <dbReference type="ARBA" id="ARBA00022448"/>
    </source>
</evidence>
<evidence type="ECO:0000256" key="2">
    <source>
        <dbReference type="ARBA" id="ARBA00006175"/>
    </source>
</evidence>
<keyword evidence="12" id="KW-1185">Reference proteome</keyword>
<proteinExistence type="inferred from homology"/>
<dbReference type="FunFam" id="1.20.1080.10:FF:000014">
    <property type="entry name" value="Aquaporin 1"/>
    <property type="match status" value="1"/>
</dbReference>
<dbReference type="SUPFAM" id="SSF81338">
    <property type="entry name" value="Aquaporin-like"/>
    <property type="match status" value="1"/>
</dbReference>
<dbReference type="GO" id="GO:0015250">
    <property type="term" value="F:water channel activity"/>
    <property type="evidence" value="ECO:0007669"/>
    <property type="project" value="TreeGrafter"/>
</dbReference>
<dbReference type="InterPro" id="IPR023271">
    <property type="entry name" value="Aquaporin-like"/>
</dbReference>
<evidence type="ECO:0000256" key="9">
    <source>
        <dbReference type="SAM" id="MobiDB-lite"/>
    </source>
</evidence>
<dbReference type="Proteomes" id="UP001182556">
    <property type="component" value="Unassembled WGS sequence"/>
</dbReference>
<reference evidence="11" key="1">
    <citation type="submission" date="2023-02" db="EMBL/GenBank/DDBJ databases">
        <title>Identification and recombinant expression of a fungal hydrolase from Papiliotrema laurentii that hydrolyzes apple cutin and clears colloidal polyester polyurethane.</title>
        <authorList>
            <consortium name="DOE Joint Genome Institute"/>
            <person name="Roman V.A."/>
            <person name="Bojanowski C."/>
            <person name="Crable B.R."/>
            <person name="Wagner D.N."/>
            <person name="Hung C.S."/>
            <person name="Nadeau L.J."/>
            <person name="Schratz L."/>
            <person name="Haridas S."/>
            <person name="Pangilinan J."/>
            <person name="Lipzen A."/>
            <person name="Na H."/>
            <person name="Yan M."/>
            <person name="Ng V."/>
            <person name="Grigoriev I.V."/>
            <person name="Spatafora J.W."/>
            <person name="Barlow D."/>
            <person name="Biffinger J."/>
            <person name="Kelley-Loughnane N."/>
            <person name="Varaljay V.A."/>
            <person name="Crookes-Goodson W.J."/>
        </authorList>
    </citation>
    <scope>NUCLEOTIDE SEQUENCE</scope>
    <source>
        <strain evidence="11">5307AH</strain>
    </source>
</reference>
<gene>
    <name evidence="11" type="ORF">DB88DRAFT_180336</name>
</gene>
<evidence type="ECO:0000256" key="6">
    <source>
        <dbReference type="ARBA" id="ARBA00022989"/>
    </source>
</evidence>
<dbReference type="PANTHER" id="PTHR19139:SF199">
    <property type="entry name" value="MIP17260P"/>
    <property type="match status" value="1"/>
</dbReference>
<dbReference type="GO" id="GO:0005886">
    <property type="term" value="C:plasma membrane"/>
    <property type="evidence" value="ECO:0007669"/>
    <property type="project" value="TreeGrafter"/>
</dbReference>
<sequence>MLGSPHNHKKDLSTVNVEHTRRSARMKKPSPHNWHLRRPDRGSMSLAVKNHFIAMVGEYVGTVLFMIFALGGTNVANIPTTSVTGGTTEGHAGSTASTANTSNLLYIALSFGFSLAVNAWIFFRVSGGLFNPAVSLGMVLVGALQPLRGALLTFSQILGGITGAAIIDAITPGTLNVQTKLGGGTSVAQGLFIEMFLTSLLMLAILLLAAEKHKATFIAPIGIGLALFVAELLGVYYTGGSLNPARSFGPSVVLHSFQGYDWIYWVGPILGVLIAAGFYKMLKWLQYETVLGPEAEGDTSAPKPTTTTTTTTTSPGLLARTGPSNDEEKRIEGTKTKTKTGRFDVTGPGLGDLNTAGTSGDEVYDLESGSGPLEQRLSRIERLLQQLVPNGGAMAGNGIGHGVGARAAGQATRGNGERLSSSTYVDDSARGIHAGDHLEGKAADEGSGLATSNRFAHATHPRDRPAVDGSAP</sequence>
<dbReference type="Gene3D" id="1.20.1080.10">
    <property type="entry name" value="Glycerol uptake facilitator protein"/>
    <property type="match status" value="1"/>
</dbReference>
<feature type="compositionally biased region" description="Basic residues" evidence="9">
    <location>
        <begin position="22"/>
        <end position="38"/>
    </location>
</feature>
<feature type="region of interest" description="Disordered" evidence="9">
    <location>
        <begin position="1"/>
        <end position="38"/>
    </location>
</feature>
<protein>
    <submittedName>
        <fullName evidence="11">Aquaporin-like protein</fullName>
    </submittedName>
</protein>
<keyword evidence="7 10" id="KW-0472">Membrane</keyword>
<feature type="compositionally biased region" description="Basic and acidic residues" evidence="9">
    <location>
        <begin position="427"/>
        <end position="444"/>
    </location>
</feature>
<evidence type="ECO:0000256" key="5">
    <source>
        <dbReference type="ARBA" id="ARBA00022737"/>
    </source>
</evidence>
<dbReference type="AlphaFoldDB" id="A0AAD9FV61"/>
<keyword evidence="3 8" id="KW-0813">Transport</keyword>
<comment type="caution">
    <text evidence="11">The sequence shown here is derived from an EMBL/GenBank/DDBJ whole genome shotgun (WGS) entry which is preliminary data.</text>
</comment>
<keyword evidence="5" id="KW-0677">Repeat</keyword>
<comment type="similarity">
    <text evidence="2 8">Belongs to the MIP/aquaporin (TC 1.A.8) family.</text>
</comment>
<accession>A0AAD9FV61</accession>
<feature type="transmembrane region" description="Helical" evidence="10">
    <location>
        <begin position="262"/>
        <end position="279"/>
    </location>
</feature>
<organism evidence="11 12">
    <name type="scientific">Papiliotrema laurentii</name>
    <name type="common">Cryptococcus laurentii</name>
    <dbReference type="NCBI Taxonomy" id="5418"/>
    <lineage>
        <taxon>Eukaryota</taxon>
        <taxon>Fungi</taxon>
        <taxon>Dikarya</taxon>
        <taxon>Basidiomycota</taxon>
        <taxon>Agaricomycotina</taxon>
        <taxon>Tremellomycetes</taxon>
        <taxon>Tremellales</taxon>
        <taxon>Rhynchogastremaceae</taxon>
        <taxon>Papiliotrema</taxon>
    </lineage>
</organism>
<evidence type="ECO:0000256" key="1">
    <source>
        <dbReference type="ARBA" id="ARBA00004141"/>
    </source>
</evidence>
<evidence type="ECO:0000256" key="7">
    <source>
        <dbReference type="ARBA" id="ARBA00023136"/>
    </source>
</evidence>
<feature type="region of interest" description="Disordered" evidence="9">
    <location>
        <begin position="295"/>
        <end position="370"/>
    </location>
</feature>
<dbReference type="PANTHER" id="PTHR19139">
    <property type="entry name" value="AQUAPORIN TRANSPORTER"/>
    <property type="match status" value="1"/>
</dbReference>
<feature type="compositionally biased region" description="Basic and acidic residues" evidence="9">
    <location>
        <begin position="326"/>
        <end position="335"/>
    </location>
</feature>
<feature type="transmembrane region" description="Helical" evidence="10">
    <location>
        <begin position="217"/>
        <end position="237"/>
    </location>
</feature>
<comment type="subcellular location">
    <subcellularLocation>
        <location evidence="1">Membrane</location>
        <topology evidence="1">Multi-pass membrane protein</topology>
    </subcellularLocation>
</comment>
<dbReference type="Pfam" id="PF00230">
    <property type="entry name" value="MIP"/>
    <property type="match status" value="1"/>
</dbReference>
<evidence type="ECO:0000313" key="12">
    <source>
        <dbReference type="Proteomes" id="UP001182556"/>
    </source>
</evidence>